<proteinExistence type="predicted"/>
<accession>A0ABW3V7Q6</accession>
<dbReference type="InterPro" id="IPR055570">
    <property type="entry name" value="DUF7146"/>
</dbReference>
<dbReference type="Proteomes" id="UP001597263">
    <property type="component" value="Unassembled WGS sequence"/>
</dbReference>
<sequence>MKTSARTITKALNGHWHGRYGLCLCPAHANTKSPALSVSDGFDGRLLLRCHAGCDFLSILDALKGLGLIEGSGHYAPPSFEEMEAHRLKELDKARKQEARALECWNVAKLIHGTLADTYLRSRGITAPIGQCLRFHGSCWHPTGQQLPAMVALVEGAERLAIHRTYLCADGMGKAFVEPAKAMLGSVAGGAVRLSDGADKLIVCEGIETGLSLLSGLVCGSVSVWAALSTSGMKALTLPDKPALLTIATDGDEAGRQAGHALAERASAVGWEVSMLPAPDGRDWNDILMMKGAAA</sequence>
<dbReference type="RefSeq" id="WP_289385370.1">
    <property type="nucleotide sequence ID" value="NZ_JAUCBM010000001.1"/>
</dbReference>
<organism evidence="2 3">
    <name type="scientific">Pseudochrobactrum kiredjianiae</name>
    <dbReference type="NCBI Taxonomy" id="386305"/>
    <lineage>
        <taxon>Bacteria</taxon>
        <taxon>Pseudomonadati</taxon>
        <taxon>Pseudomonadota</taxon>
        <taxon>Alphaproteobacteria</taxon>
        <taxon>Hyphomicrobiales</taxon>
        <taxon>Brucellaceae</taxon>
        <taxon>Pseudochrobactrum</taxon>
    </lineage>
</organism>
<dbReference type="InterPro" id="IPR034154">
    <property type="entry name" value="TOPRIM_DnaG/twinkle"/>
</dbReference>
<dbReference type="InterPro" id="IPR006171">
    <property type="entry name" value="TOPRIM_dom"/>
</dbReference>
<protein>
    <submittedName>
        <fullName evidence="2">Toprim domain-containing protein</fullName>
    </submittedName>
</protein>
<dbReference type="Gene3D" id="3.40.1360.10">
    <property type="match status" value="1"/>
</dbReference>
<evidence type="ECO:0000313" key="2">
    <source>
        <dbReference type="EMBL" id="MFD1228659.1"/>
    </source>
</evidence>
<dbReference type="Pfam" id="PF23639">
    <property type="entry name" value="DUF7146"/>
    <property type="match status" value="1"/>
</dbReference>
<feature type="domain" description="Toprim" evidence="1">
    <location>
        <begin position="199"/>
        <end position="281"/>
    </location>
</feature>
<comment type="caution">
    <text evidence="2">The sequence shown here is derived from an EMBL/GenBank/DDBJ whole genome shotgun (WGS) entry which is preliminary data.</text>
</comment>
<keyword evidence="3" id="KW-1185">Reference proteome</keyword>
<evidence type="ECO:0000313" key="3">
    <source>
        <dbReference type="Proteomes" id="UP001597263"/>
    </source>
</evidence>
<gene>
    <name evidence="2" type="ORF">ACFQ35_16065</name>
</gene>
<dbReference type="CDD" id="cd01029">
    <property type="entry name" value="TOPRIM_primases"/>
    <property type="match status" value="1"/>
</dbReference>
<evidence type="ECO:0000259" key="1">
    <source>
        <dbReference type="PROSITE" id="PS50880"/>
    </source>
</evidence>
<name>A0ABW3V7Q6_9HYPH</name>
<dbReference type="SUPFAM" id="SSF56731">
    <property type="entry name" value="DNA primase core"/>
    <property type="match status" value="1"/>
</dbReference>
<dbReference type="PROSITE" id="PS50880">
    <property type="entry name" value="TOPRIM"/>
    <property type="match status" value="1"/>
</dbReference>
<reference evidence="3" key="1">
    <citation type="journal article" date="2019" name="Int. J. Syst. Evol. Microbiol.">
        <title>The Global Catalogue of Microorganisms (GCM) 10K type strain sequencing project: providing services to taxonomists for standard genome sequencing and annotation.</title>
        <authorList>
            <consortium name="The Broad Institute Genomics Platform"/>
            <consortium name="The Broad Institute Genome Sequencing Center for Infectious Disease"/>
            <person name="Wu L."/>
            <person name="Ma J."/>
        </authorList>
    </citation>
    <scope>NUCLEOTIDE SEQUENCE [LARGE SCALE GENOMIC DNA]</scope>
    <source>
        <strain evidence="3">CCUG 49584</strain>
    </source>
</reference>
<dbReference type="Pfam" id="PF13362">
    <property type="entry name" value="Toprim_3"/>
    <property type="match status" value="1"/>
</dbReference>
<dbReference type="EMBL" id="JBHTMA010000040">
    <property type="protein sequence ID" value="MFD1228659.1"/>
    <property type="molecule type" value="Genomic_DNA"/>
</dbReference>